<keyword evidence="1" id="KW-0472">Membrane</keyword>
<keyword evidence="3" id="KW-1185">Reference proteome</keyword>
<name>A0A434AZ57_9BACT</name>
<gene>
    <name evidence="2" type="ORF">DLK05_00555</name>
</gene>
<evidence type="ECO:0008006" key="4">
    <source>
        <dbReference type="Google" id="ProtNLM"/>
    </source>
</evidence>
<feature type="transmembrane region" description="Helical" evidence="1">
    <location>
        <begin position="32"/>
        <end position="51"/>
    </location>
</feature>
<keyword evidence="1" id="KW-0812">Transmembrane</keyword>
<dbReference type="Proteomes" id="UP000282985">
    <property type="component" value="Unassembled WGS sequence"/>
</dbReference>
<protein>
    <recommendedName>
        <fullName evidence="4">O-antigen ligase domain-containing protein</fullName>
    </recommendedName>
</protein>
<comment type="caution">
    <text evidence="2">The sequence shown here is derived from an EMBL/GenBank/DDBJ whole genome shotgun (WGS) entry which is preliminary data.</text>
</comment>
<evidence type="ECO:0000313" key="2">
    <source>
        <dbReference type="EMBL" id="RUT79880.1"/>
    </source>
</evidence>
<feature type="transmembrane region" description="Helical" evidence="1">
    <location>
        <begin position="175"/>
        <end position="208"/>
    </location>
</feature>
<feature type="transmembrane region" description="Helical" evidence="1">
    <location>
        <begin position="220"/>
        <end position="240"/>
    </location>
</feature>
<organism evidence="2 3">
    <name type="scientific">Ancylomarina longa</name>
    <dbReference type="NCBI Taxonomy" id="2487017"/>
    <lineage>
        <taxon>Bacteria</taxon>
        <taxon>Pseudomonadati</taxon>
        <taxon>Bacteroidota</taxon>
        <taxon>Bacteroidia</taxon>
        <taxon>Marinilabiliales</taxon>
        <taxon>Marinifilaceae</taxon>
        <taxon>Ancylomarina</taxon>
    </lineage>
</organism>
<feature type="transmembrane region" description="Helical" evidence="1">
    <location>
        <begin position="334"/>
        <end position="358"/>
    </location>
</feature>
<feature type="transmembrane region" description="Helical" evidence="1">
    <location>
        <begin position="82"/>
        <end position="101"/>
    </location>
</feature>
<feature type="transmembrane region" description="Helical" evidence="1">
    <location>
        <begin position="107"/>
        <end position="132"/>
    </location>
</feature>
<sequence length="426" mass="49374">MLRLVLHYLYWGLIFCTGIFQLLDLNSAIYKIGIPLVSGILFTYTFIAKGNQLKYPFVWWIIGFVGVAVISSFLNQIDTFSLLYFLIYTVLSYSYFIVLVNETSPLLISRIVSFIKILILIQIPAIFIKFLLIGQTEHGGIGTLSINAGSVSTIFPLFLITILFCLYLFENKSKYLFYILCFSLFGIVGNKRAILIFIPIVLFICGLLFVKLERRRYFQGLINKIALVCVMGVGVFYLTARTNKTLNPEHRIWGSFDLNYIVSYVDNYTNSGSNDKYQMRRKDGLIYFINYTLKENKEEMLFGDGAGKLIESKYNAREGTMKNEYGVRYGGRMALIWLLLQVGVLGTLIYMFFYIRLFSLVLKKYKSNPVYLSFLVLTIVFFIDTIIYSNVFLRYEYLKGLYFVLLGLILLDQKYNTNYFSKLVHF</sequence>
<feature type="transmembrane region" description="Helical" evidence="1">
    <location>
        <begin position="144"/>
        <end position="169"/>
    </location>
</feature>
<accession>A0A434AZ57</accession>
<dbReference type="AlphaFoldDB" id="A0A434AZ57"/>
<feature type="transmembrane region" description="Helical" evidence="1">
    <location>
        <begin position="370"/>
        <end position="389"/>
    </location>
</feature>
<proteinExistence type="predicted"/>
<keyword evidence="1" id="KW-1133">Transmembrane helix</keyword>
<dbReference type="EMBL" id="RJJX01000001">
    <property type="protein sequence ID" value="RUT79880.1"/>
    <property type="molecule type" value="Genomic_DNA"/>
</dbReference>
<feature type="transmembrane region" description="Helical" evidence="1">
    <location>
        <begin position="57"/>
        <end position="75"/>
    </location>
</feature>
<evidence type="ECO:0000313" key="3">
    <source>
        <dbReference type="Proteomes" id="UP000282985"/>
    </source>
</evidence>
<feature type="transmembrane region" description="Helical" evidence="1">
    <location>
        <begin position="6"/>
        <end position="25"/>
    </location>
</feature>
<reference evidence="2 3" key="1">
    <citation type="submission" date="2018-11" db="EMBL/GenBank/DDBJ databases">
        <title>Parancylomarina longa gen. nov., sp. nov., isolated from sediments of southern Okinawa.</title>
        <authorList>
            <person name="Fu T."/>
        </authorList>
    </citation>
    <scope>NUCLEOTIDE SEQUENCE [LARGE SCALE GENOMIC DNA]</scope>
    <source>
        <strain evidence="2 3">T3-2 S1-C</strain>
    </source>
</reference>
<evidence type="ECO:0000256" key="1">
    <source>
        <dbReference type="SAM" id="Phobius"/>
    </source>
</evidence>